<dbReference type="InterPro" id="IPR015943">
    <property type="entry name" value="WD40/YVTN_repeat-like_dom_sf"/>
</dbReference>
<dbReference type="Pfam" id="PF07495">
    <property type="entry name" value="Y_Y_Y"/>
    <property type="match status" value="1"/>
</dbReference>
<dbReference type="Proteomes" id="UP000256980">
    <property type="component" value="Unassembled WGS sequence"/>
</dbReference>
<comment type="caution">
    <text evidence="5">The sequence shown here is derived from an EMBL/GenBank/DDBJ whole genome shotgun (WGS) entry which is preliminary data.</text>
</comment>
<sequence>MYRKPFFLCLFLLSFLLEAQQPVSVHLTEKDGLPDKEFYNIIEDSKGFIWLTADKGLFRYDGKIFKNYSNPEKRGLSVFEPVEDYLGRVWCNNISGQFFYVENDQLVTFIDLGKELKGELSSFLVTKKHLIVFTKFKIYYVNLLSKEVILKFTTEFQYGPPITSNETILFGNCKSLFSLNTKEEKEELLQFNFSVPKENRGNAINQKTELFQLKSLLFSRENYKKVNTFFKLDIDTNTQVEVKGLEELKNNENLKFFENDGQLWVATNNGVFVFSFKNDLFKLEKHFLQEYFVTKVIKDKDDNFWLTTLNNGVFVMPNIHVEHLNVSEENSNISCLEKIDNNTLLFGTNKGDIVFYDTKKHEEYFIDLPLAERVSAIKYHPEKELIYISKDVSGFLMDYNTKRIESIKNFFTAKSFSIIDHKDLLFVNYANASLITGSDFNKVNKEISANKRAYTSFYSLISKTTYVAFVDDLRAYDDQWKPNNIRYKDQSIFALSLSETPNGIVWVGTFKEGVFGIKNNEVVYHFTTENGLISNRIEKIKADQNNLWVAADNGIQVIDVETNKIKTLTKRDGVVSYDISGIEILENKVYFSSNKGIFCIDKVKAFKPEKQPKVYFNQVEINEQEVALKSDYTLNYNQNSIKFGFNVNGFQFNQKGKYAYRLLGLNDDWITTETGINSVKYNSLSAGNYTFQVKPVLDVESEENCVEELKFSISRPFWKTWWFMSGISILVLGSTVLYFRRKIKKKEQQRQIEVKQLSLDNELIALKLENLRSQMNPHFIFNALNSIQEYIVLNQKILATIYLGKFADLIRTYLNHSTKGKITLQEEIDSLEMYLELEKLRFEDKLNYTITTSGSLKPDQVNIPTMLIQPYVENALKHGLLHRKDNRILEISFFINEDSNTVRCLITDNGVGREKAEEFKARSHKNHKSFATKATQDRLALLNYGKQKQIGITITDLFEAEKPTGTKVDITIPFTK</sequence>
<dbReference type="InterPro" id="IPR010559">
    <property type="entry name" value="Sig_transdc_His_kin_internal"/>
</dbReference>
<keyword evidence="1" id="KW-0472">Membrane</keyword>
<dbReference type="AlphaFoldDB" id="A0A3D9HCE1"/>
<proteinExistence type="predicted"/>
<reference evidence="5 6" key="1">
    <citation type="submission" date="2018-07" db="EMBL/GenBank/DDBJ databases">
        <title>Genomic Encyclopedia of Type Strains, Phase III (KMG-III): the genomes of soil and plant-associated and newly described type strains.</title>
        <authorList>
            <person name="Whitman W."/>
        </authorList>
    </citation>
    <scope>NUCLEOTIDE SEQUENCE [LARGE SCALE GENOMIC DNA]</scope>
    <source>
        <strain evidence="5 6">CECT 7946</strain>
    </source>
</reference>
<dbReference type="EMBL" id="QRDV01000001">
    <property type="protein sequence ID" value="RED47137.1"/>
    <property type="molecule type" value="Genomic_DNA"/>
</dbReference>
<dbReference type="Gene3D" id="2.130.10.10">
    <property type="entry name" value="YVTN repeat-like/Quinoprotein amine dehydrogenase"/>
    <property type="match status" value="3"/>
</dbReference>
<feature type="transmembrane region" description="Helical" evidence="1">
    <location>
        <begin position="721"/>
        <end position="739"/>
    </location>
</feature>
<feature type="domain" description="Signal transduction histidine kinase internal region" evidence="3">
    <location>
        <begin position="767"/>
        <end position="846"/>
    </location>
</feature>
<dbReference type="PANTHER" id="PTHR34220:SF7">
    <property type="entry name" value="SENSOR HISTIDINE KINASE YPDA"/>
    <property type="match status" value="1"/>
</dbReference>
<dbReference type="InterPro" id="IPR011123">
    <property type="entry name" value="Y_Y_Y"/>
</dbReference>
<dbReference type="Gene3D" id="2.60.40.10">
    <property type="entry name" value="Immunoglobulins"/>
    <property type="match status" value="1"/>
</dbReference>
<dbReference type="RefSeq" id="WP_115816169.1">
    <property type="nucleotide sequence ID" value="NZ_QRDV01000001.1"/>
</dbReference>
<feature type="chain" id="PRO_5017637124" evidence="2">
    <location>
        <begin position="20"/>
        <end position="976"/>
    </location>
</feature>
<dbReference type="InterPro" id="IPR013783">
    <property type="entry name" value="Ig-like_fold"/>
</dbReference>
<evidence type="ECO:0000313" key="6">
    <source>
        <dbReference type="Proteomes" id="UP000256980"/>
    </source>
</evidence>
<keyword evidence="2" id="KW-0732">Signal</keyword>
<accession>A0A3D9HCE1</accession>
<dbReference type="GO" id="GO:0000155">
    <property type="term" value="F:phosphorelay sensor kinase activity"/>
    <property type="evidence" value="ECO:0007669"/>
    <property type="project" value="InterPro"/>
</dbReference>
<organism evidence="5 6">
    <name type="scientific">Winogradskyella eximia</name>
    <dbReference type="NCBI Taxonomy" id="262006"/>
    <lineage>
        <taxon>Bacteria</taxon>
        <taxon>Pseudomonadati</taxon>
        <taxon>Bacteroidota</taxon>
        <taxon>Flavobacteriia</taxon>
        <taxon>Flavobacteriales</taxon>
        <taxon>Flavobacteriaceae</taxon>
        <taxon>Winogradskyella</taxon>
    </lineage>
</organism>
<protein>
    <submittedName>
        <fullName evidence="5">YXYXY domain-containing protein</fullName>
    </submittedName>
</protein>
<evidence type="ECO:0000313" key="5">
    <source>
        <dbReference type="EMBL" id="RED47137.1"/>
    </source>
</evidence>
<dbReference type="SUPFAM" id="SSF55874">
    <property type="entry name" value="ATPase domain of HSP90 chaperone/DNA topoisomerase II/histidine kinase"/>
    <property type="match status" value="1"/>
</dbReference>
<dbReference type="GO" id="GO:0016020">
    <property type="term" value="C:membrane"/>
    <property type="evidence" value="ECO:0007669"/>
    <property type="project" value="InterPro"/>
</dbReference>
<evidence type="ECO:0000259" key="3">
    <source>
        <dbReference type="Pfam" id="PF06580"/>
    </source>
</evidence>
<evidence type="ECO:0000256" key="2">
    <source>
        <dbReference type="SAM" id="SignalP"/>
    </source>
</evidence>
<dbReference type="OrthoDB" id="9809670at2"/>
<keyword evidence="6" id="KW-1185">Reference proteome</keyword>
<dbReference type="PANTHER" id="PTHR34220">
    <property type="entry name" value="SENSOR HISTIDINE KINASE YPDA"/>
    <property type="match status" value="1"/>
</dbReference>
<keyword evidence="1" id="KW-1133">Transmembrane helix</keyword>
<feature type="signal peptide" evidence="2">
    <location>
        <begin position="1"/>
        <end position="19"/>
    </location>
</feature>
<dbReference type="InterPro" id="IPR036890">
    <property type="entry name" value="HATPase_C_sf"/>
</dbReference>
<evidence type="ECO:0000256" key="1">
    <source>
        <dbReference type="SAM" id="Phobius"/>
    </source>
</evidence>
<evidence type="ECO:0000259" key="4">
    <source>
        <dbReference type="Pfam" id="PF07495"/>
    </source>
</evidence>
<dbReference type="SUPFAM" id="SSF69322">
    <property type="entry name" value="Tricorn protease domain 2"/>
    <property type="match status" value="1"/>
</dbReference>
<gene>
    <name evidence="5" type="ORF">DFQ10_101918</name>
</gene>
<feature type="domain" description="Two component regulator three Y" evidence="4">
    <location>
        <begin position="653"/>
        <end position="694"/>
    </location>
</feature>
<keyword evidence="1" id="KW-0812">Transmembrane</keyword>
<dbReference type="Pfam" id="PF06580">
    <property type="entry name" value="His_kinase"/>
    <property type="match status" value="1"/>
</dbReference>
<dbReference type="Gene3D" id="3.30.565.10">
    <property type="entry name" value="Histidine kinase-like ATPase, C-terminal domain"/>
    <property type="match status" value="1"/>
</dbReference>
<dbReference type="InterPro" id="IPR050640">
    <property type="entry name" value="Bact_2-comp_sensor_kinase"/>
</dbReference>
<name>A0A3D9HCE1_9FLAO</name>